<dbReference type="SMART" id="SM00647">
    <property type="entry name" value="IBR"/>
    <property type="match status" value="2"/>
</dbReference>
<keyword evidence="7" id="KW-0833">Ubl conjugation pathway</keyword>
<dbReference type="GO" id="GO:0061630">
    <property type="term" value="F:ubiquitin protein ligase activity"/>
    <property type="evidence" value="ECO:0007669"/>
    <property type="project" value="UniProtKB-EC"/>
</dbReference>
<gene>
    <name evidence="11" type="ORF">OS493_034234</name>
</gene>
<name>A0A9X0CW40_9CNID</name>
<dbReference type="Gene3D" id="3.30.40.10">
    <property type="entry name" value="Zinc/RING finger domain, C3HC4 (zinc finger)"/>
    <property type="match status" value="1"/>
</dbReference>
<organism evidence="11 12">
    <name type="scientific">Desmophyllum pertusum</name>
    <dbReference type="NCBI Taxonomy" id="174260"/>
    <lineage>
        <taxon>Eukaryota</taxon>
        <taxon>Metazoa</taxon>
        <taxon>Cnidaria</taxon>
        <taxon>Anthozoa</taxon>
        <taxon>Hexacorallia</taxon>
        <taxon>Scleractinia</taxon>
        <taxon>Caryophylliina</taxon>
        <taxon>Caryophylliidae</taxon>
        <taxon>Desmophyllum</taxon>
    </lineage>
</organism>
<keyword evidence="5" id="KW-0677">Repeat</keyword>
<comment type="catalytic activity">
    <reaction evidence="1">
        <text>[E2 ubiquitin-conjugating enzyme]-S-ubiquitinyl-L-cysteine + [acceptor protein]-L-lysine = [E2 ubiquitin-conjugating enzyme]-L-cysteine + [acceptor protein]-N(6)-ubiquitinyl-L-lysine.</text>
        <dbReference type="EC" id="2.3.2.31"/>
    </reaction>
</comment>
<evidence type="ECO:0000256" key="4">
    <source>
        <dbReference type="ARBA" id="ARBA00022723"/>
    </source>
</evidence>
<evidence type="ECO:0000256" key="8">
    <source>
        <dbReference type="ARBA" id="ARBA00022833"/>
    </source>
</evidence>
<evidence type="ECO:0000256" key="9">
    <source>
        <dbReference type="SAM" id="Phobius"/>
    </source>
</evidence>
<dbReference type="InterPro" id="IPR044066">
    <property type="entry name" value="TRIAD_supradom"/>
</dbReference>
<dbReference type="EC" id="2.3.2.31" evidence="2"/>
<keyword evidence="4" id="KW-0479">Metal-binding</keyword>
<dbReference type="AlphaFoldDB" id="A0A9X0CW40"/>
<keyword evidence="8" id="KW-0862">Zinc</keyword>
<dbReference type="GO" id="GO:0008270">
    <property type="term" value="F:zinc ion binding"/>
    <property type="evidence" value="ECO:0007669"/>
    <property type="project" value="UniProtKB-KW"/>
</dbReference>
<dbReference type="EMBL" id="MU826397">
    <property type="protein sequence ID" value="KAJ7376498.1"/>
    <property type="molecule type" value="Genomic_DNA"/>
</dbReference>
<dbReference type="InterPro" id="IPR002867">
    <property type="entry name" value="IBR_dom"/>
</dbReference>
<keyword evidence="12" id="KW-1185">Reference proteome</keyword>
<dbReference type="Proteomes" id="UP001163046">
    <property type="component" value="Unassembled WGS sequence"/>
</dbReference>
<dbReference type="OrthoDB" id="10009520at2759"/>
<dbReference type="Pfam" id="PF22191">
    <property type="entry name" value="IBR_1"/>
    <property type="match status" value="1"/>
</dbReference>
<dbReference type="InterPro" id="IPR013083">
    <property type="entry name" value="Znf_RING/FYVE/PHD"/>
</dbReference>
<keyword evidence="3" id="KW-0808">Transferase</keyword>
<dbReference type="SUPFAM" id="SSF57850">
    <property type="entry name" value="RING/U-box"/>
    <property type="match status" value="3"/>
</dbReference>
<dbReference type="Pfam" id="PF01485">
    <property type="entry name" value="IBR"/>
    <property type="match status" value="1"/>
</dbReference>
<dbReference type="PROSITE" id="PS51873">
    <property type="entry name" value="TRIAD"/>
    <property type="match status" value="1"/>
</dbReference>
<sequence>MESVGEDPNLHANRSNSDVLSACSICLESVPKHRASTHEKCATMFCDSCLGAYIRLQITQGKWKLECANCNSLLTLDVIQRFLQEYPLLQEHFARLVTDARKDPLVKTCPNCCGRHRVKKDKTKRVTCEQCHFDWCFSCHAPWHKAMSCKDFKRGSKLFKEWTKDKTEGAINAQPCPKCRVFIQRLDGCDQMSCPRCRTTFCYLCGERIVYSKLLGGHWSIYSVLGCRYIYKPDRPVQRKVIRGFLLSMVITSLPILATIFVVVSPAYGVHQLHKYIRKH</sequence>
<comment type="caution">
    <text evidence="11">The sequence shown here is derived from an EMBL/GenBank/DDBJ whole genome shotgun (WGS) entry which is preliminary data.</text>
</comment>
<dbReference type="InterPro" id="IPR031127">
    <property type="entry name" value="E3_UB_ligase_RBR"/>
</dbReference>
<evidence type="ECO:0000256" key="1">
    <source>
        <dbReference type="ARBA" id="ARBA00001798"/>
    </source>
</evidence>
<feature type="transmembrane region" description="Helical" evidence="9">
    <location>
        <begin position="245"/>
        <end position="270"/>
    </location>
</feature>
<dbReference type="Gene3D" id="2.20.25.20">
    <property type="match status" value="1"/>
</dbReference>
<accession>A0A9X0CW40</accession>
<protein>
    <recommendedName>
        <fullName evidence="2">RBR-type E3 ubiquitin transferase</fullName>
        <ecNumber evidence="2">2.3.2.31</ecNumber>
    </recommendedName>
</protein>
<evidence type="ECO:0000256" key="3">
    <source>
        <dbReference type="ARBA" id="ARBA00022679"/>
    </source>
</evidence>
<keyword evidence="9" id="KW-0472">Membrane</keyword>
<evidence type="ECO:0000256" key="5">
    <source>
        <dbReference type="ARBA" id="ARBA00022737"/>
    </source>
</evidence>
<keyword evidence="9" id="KW-0812">Transmembrane</keyword>
<reference evidence="11" key="1">
    <citation type="submission" date="2023-01" db="EMBL/GenBank/DDBJ databases">
        <title>Genome assembly of the deep-sea coral Lophelia pertusa.</title>
        <authorList>
            <person name="Herrera S."/>
            <person name="Cordes E."/>
        </authorList>
    </citation>
    <scope>NUCLEOTIDE SEQUENCE</scope>
    <source>
        <strain evidence="11">USNM1676648</strain>
        <tissue evidence="11">Polyp</tissue>
    </source>
</reference>
<keyword evidence="9" id="KW-1133">Transmembrane helix</keyword>
<feature type="domain" description="RING-type" evidence="10">
    <location>
        <begin position="19"/>
        <end position="231"/>
    </location>
</feature>
<keyword evidence="6" id="KW-0863">Zinc-finger</keyword>
<dbReference type="PANTHER" id="PTHR11685">
    <property type="entry name" value="RBR FAMILY RING FINGER AND IBR DOMAIN-CONTAINING"/>
    <property type="match status" value="1"/>
</dbReference>
<evidence type="ECO:0000259" key="10">
    <source>
        <dbReference type="PROSITE" id="PS51873"/>
    </source>
</evidence>
<dbReference type="Gene3D" id="1.20.120.1750">
    <property type="match status" value="1"/>
</dbReference>
<evidence type="ECO:0000313" key="11">
    <source>
        <dbReference type="EMBL" id="KAJ7376498.1"/>
    </source>
</evidence>
<evidence type="ECO:0000256" key="7">
    <source>
        <dbReference type="ARBA" id="ARBA00022786"/>
    </source>
</evidence>
<dbReference type="GO" id="GO:0016567">
    <property type="term" value="P:protein ubiquitination"/>
    <property type="evidence" value="ECO:0007669"/>
    <property type="project" value="InterPro"/>
</dbReference>
<evidence type="ECO:0000313" key="12">
    <source>
        <dbReference type="Proteomes" id="UP001163046"/>
    </source>
</evidence>
<evidence type="ECO:0000256" key="2">
    <source>
        <dbReference type="ARBA" id="ARBA00012251"/>
    </source>
</evidence>
<proteinExistence type="predicted"/>
<evidence type="ECO:0000256" key="6">
    <source>
        <dbReference type="ARBA" id="ARBA00022771"/>
    </source>
</evidence>